<keyword evidence="1" id="KW-0378">Hydrolase</keyword>
<evidence type="ECO:0000313" key="1">
    <source>
        <dbReference type="EMBL" id="AHH03850.1"/>
    </source>
</evidence>
<evidence type="ECO:0000313" key="2">
    <source>
        <dbReference type="Proteomes" id="UP000019269"/>
    </source>
</evidence>
<dbReference type="EMBL" id="CP004146">
    <property type="protein sequence ID" value="AHH03850.1"/>
    <property type="molecule type" value="Genomic_DNA"/>
</dbReference>
<proteinExistence type="predicted"/>
<protein>
    <submittedName>
        <fullName evidence="1">Exonuclease sbcC</fullName>
        <ecNumber evidence="1">3.1.11.-</ecNumber>
    </submittedName>
</protein>
<keyword evidence="2" id="KW-1185">Reference proteome</keyword>
<keyword evidence="1" id="KW-0269">Exonuclease</keyword>
<reference evidence="1" key="1">
    <citation type="submission" date="2013-02" db="EMBL/GenBank/DDBJ databases">
        <title>Comparative genomics of Borrelia species.</title>
        <authorList>
            <person name="Schwan T.G."/>
            <person name="Raffel S.J."/>
            <person name="Porcella S.F."/>
        </authorList>
    </citation>
    <scope>NUCLEOTIDE SEQUENCE [LARGE SCALE GENOMIC DNA]</scope>
    <source>
        <strain evidence="1">YOR</strain>
    </source>
</reference>
<dbReference type="EC" id="3.1.11.-" evidence="1"/>
<gene>
    <name evidence="1" type="ORF">BHY_0899</name>
</gene>
<accession>A0ABM5PHM1</accession>
<organism evidence="1 2">
    <name type="scientific">Borrelia nietonii YOR</name>
    <dbReference type="NCBI Taxonomy" id="1293576"/>
    <lineage>
        <taxon>Bacteria</taxon>
        <taxon>Pseudomonadati</taxon>
        <taxon>Spirochaetota</taxon>
        <taxon>Spirochaetia</taxon>
        <taxon>Spirochaetales</taxon>
        <taxon>Borreliaceae</taxon>
        <taxon>Borrelia</taxon>
        <taxon>Borrelia nietonii</taxon>
    </lineage>
</organism>
<sequence length="85" mass="10540">MDLKNFVKRQSELLNDKNRFSLEFSSIQKDLEELKYLDLDNFNFDYVKELYYENVLFCGIDFDEKTYDRLLVKERQLEAQRKNYY</sequence>
<name>A0ABM5PHM1_9SPIR</name>
<dbReference type="Proteomes" id="UP000019269">
    <property type="component" value="Chromosome"/>
</dbReference>
<keyword evidence="1" id="KW-0540">Nuclease</keyword>
<dbReference type="GO" id="GO:0004527">
    <property type="term" value="F:exonuclease activity"/>
    <property type="evidence" value="ECO:0007669"/>
    <property type="project" value="UniProtKB-KW"/>
</dbReference>